<dbReference type="HOGENOM" id="CLU_045014_0_0_1"/>
<name>J4H313_9APHY</name>
<evidence type="ECO:0000313" key="2">
    <source>
        <dbReference type="Proteomes" id="UP000006352"/>
    </source>
</evidence>
<dbReference type="InParanoid" id="J4H313"/>
<dbReference type="AlphaFoldDB" id="J4H313"/>
<dbReference type="EMBL" id="HE797081">
    <property type="protein sequence ID" value="CCM02474.1"/>
    <property type="molecule type" value="Genomic_DNA"/>
</dbReference>
<dbReference type="GeneID" id="24097385"/>
<gene>
    <name evidence="1" type="ORF">FIBRA_04574</name>
</gene>
<sequence length="376" mass="42195">MPLGPVNVSGASLYYDDSLAPAGSTTYVTLVLIHGTMFSSAIFRKMIPFAIANDLRLVLLNLRDYPGSTRYTPEELQQLRSSNRDVQSTAIVTRGLEIAEFIRWFIETERIPPISEGSSPGRAFSGGFAVLGWSSGNCQTVPLLAHGDKVPAETRRLFNNYFRTFIFYDMSTTAMGEPAPAGLYSPFRDSTLSGEEKTAAFPLWVSSYWTQLTLPFAEDSESSEFAPVLLARTPANKGIDGSTKDDRYSLFAPTILRMSTQVFADVTDPSVMARSQFFFQHVDRTIYQENIRRAIFDCPLDGENIIWPKVKAHIVWCDMTTGDVAYASNRVKYLAKHYSEGAKNKRDLTFHKLAQANHFMHWDDPERLTKYLAGIV</sequence>
<dbReference type="Gene3D" id="3.40.50.1820">
    <property type="entry name" value="alpha/beta hydrolase"/>
    <property type="match status" value="1"/>
</dbReference>
<dbReference type="Proteomes" id="UP000006352">
    <property type="component" value="Unassembled WGS sequence"/>
</dbReference>
<reference evidence="1 2" key="1">
    <citation type="journal article" date="2012" name="Appl. Environ. Microbiol.">
        <title>Short-read sequencing for genomic analysis of the brown rot fungus Fibroporia radiculosa.</title>
        <authorList>
            <person name="Tang J.D."/>
            <person name="Perkins A.D."/>
            <person name="Sonstegard T.S."/>
            <person name="Schroeder S.G."/>
            <person name="Burgess S.C."/>
            <person name="Diehl S.V."/>
        </authorList>
    </citation>
    <scope>NUCLEOTIDE SEQUENCE [LARGE SCALE GENOMIC DNA]</scope>
    <source>
        <strain evidence="1 2">TFFH 294</strain>
    </source>
</reference>
<dbReference type="OrthoDB" id="3466517at2759"/>
<evidence type="ECO:0000313" key="1">
    <source>
        <dbReference type="EMBL" id="CCM02474.1"/>
    </source>
</evidence>
<organism evidence="1 2">
    <name type="scientific">Fibroporia radiculosa</name>
    <dbReference type="NCBI Taxonomy" id="599839"/>
    <lineage>
        <taxon>Eukaryota</taxon>
        <taxon>Fungi</taxon>
        <taxon>Dikarya</taxon>
        <taxon>Basidiomycota</taxon>
        <taxon>Agaricomycotina</taxon>
        <taxon>Agaricomycetes</taxon>
        <taxon>Polyporales</taxon>
        <taxon>Fibroporiaceae</taxon>
        <taxon>Fibroporia</taxon>
    </lineage>
</organism>
<dbReference type="InterPro" id="IPR029058">
    <property type="entry name" value="AB_hydrolase_fold"/>
</dbReference>
<accession>J4H313</accession>
<keyword evidence="2" id="KW-1185">Reference proteome</keyword>
<protein>
    <submittedName>
        <fullName evidence="1">Uncharacterized protein</fullName>
    </submittedName>
</protein>
<proteinExistence type="predicted"/>
<dbReference type="SUPFAM" id="SSF53474">
    <property type="entry name" value="alpha/beta-Hydrolases"/>
    <property type="match status" value="1"/>
</dbReference>
<dbReference type="RefSeq" id="XP_012181757.1">
    <property type="nucleotide sequence ID" value="XM_012326367.1"/>
</dbReference>